<accession>A0A0F9SDI4</accession>
<dbReference type="Gene3D" id="2.60.40.10">
    <property type="entry name" value="Immunoglobulins"/>
    <property type="match status" value="1"/>
</dbReference>
<organism evidence="3">
    <name type="scientific">marine sediment metagenome</name>
    <dbReference type="NCBI Taxonomy" id="412755"/>
    <lineage>
        <taxon>unclassified sequences</taxon>
        <taxon>metagenomes</taxon>
        <taxon>ecological metagenomes</taxon>
    </lineage>
</organism>
<keyword evidence="1" id="KW-0472">Membrane</keyword>
<dbReference type="InterPro" id="IPR013783">
    <property type="entry name" value="Ig-like_fold"/>
</dbReference>
<comment type="caution">
    <text evidence="3">The sequence shown here is derived from an EMBL/GenBank/DDBJ whole genome shotgun (WGS) entry which is preliminary data.</text>
</comment>
<evidence type="ECO:0000256" key="1">
    <source>
        <dbReference type="SAM" id="Phobius"/>
    </source>
</evidence>
<keyword evidence="1" id="KW-0812">Transmembrane</keyword>
<keyword evidence="1" id="KW-1133">Transmembrane helix</keyword>
<name>A0A0F9SDI4_9ZZZZ</name>
<evidence type="ECO:0000313" key="3">
    <source>
        <dbReference type="EMBL" id="KKN35066.1"/>
    </source>
</evidence>
<dbReference type="InterPro" id="IPR044016">
    <property type="entry name" value="Big_13"/>
</dbReference>
<dbReference type="Pfam" id="PF19077">
    <property type="entry name" value="Big_13"/>
    <property type="match status" value="1"/>
</dbReference>
<gene>
    <name evidence="3" type="ORF">LCGC14_0787470</name>
</gene>
<sequence length="331" mass="35858">MISVVIQKDNFAPVITINQPIESQVFNETSPVYDISVNETNLDSIWYTFDSGAINFTIISLLDSIDQGLWDITPNGNVTITFYANDTLGNLGFNSVIVNKSVIDILGPILSALVESGDPIELGDAITIQIDAFDISNISSVQIDIKGTRYDMNYMSGDTYEYQWVPGSAEIILYTIYANDSIGNINSIIDSVIVQDTILPTYSNMIESSELVDPADDITISLDATDISGINEIVISFEGTNYNMTNTSGNTWSYIITAPATDGTYYYTIYITDNSGNVNTVEGSIRVGAPVSEGTGRPTDMGTITMFLGIIGVLGVVNIALILKKFRGGKS</sequence>
<proteinExistence type="predicted"/>
<evidence type="ECO:0000259" key="2">
    <source>
        <dbReference type="Pfam" id="PF19077"/>
    </source>
</evidence>
<reference evidence="3" key="1">
    <citation type="journal article" date="2015" name="Nature">
        <title>Complex archaea that bridge the gap between prokaryotes and eukaryotes.</title>
        <authorList>
            <person name="Spang A."/>
            <person name="Saw J.H."/>
            <person name="Jorgensen S.L."/>
            <person name="Zaremba-Niedzwiedzka K."/>
            <person name="Martijn J."/>
            <person name="Lind A.E."/>
            <person name="van Eijk R."/>
            <person name="Schleper C."/>
            <person name="Guy L."/>
            <person name="Ettema T.J."/>
        </authorList>
    </citation>
    <scope>NUCLEOTIDE SEQUENCE</scope>
</reference>
<protein>
    <recommendedName>
        <fullName evidence="2">Bacterial Ig-like domain-containing protein</fullName>
    </recommendedName>
</protein>
<dbReference type="EMBL" id="LAZR01002066">
    <property type="protein sequence ID" value="KKN35066.1"/>
    <property type="molecule type" value="Genomic_DNA"/>
</dbReference>
<feature type="transmembrane region" description="Helical" evidence="1">
    <location>
        <begin position="304"/>
        <end position="323"/>
    </location>
</feature>
<dbReference type="AlphaFoldDB" id="A0A0F9SDI4"/>
<feature type="domain" description="Bacterial Ig-like" evidence="2">
    <location>
        <begin position="230"/>
        <end position="286"/>
    </location>
</feature>